<feature type="domain" description="HTH APSES-type" evidence="1">
    <location>
        <begin position="1"/>
        <end position="100"/>
    </location>
</feature>
<dbReference type="Gene3D" id="3.10.260.10">
    <property type="entry name" value="Transcription regulator HTH, APSES-type DNA-binding domain"/>
    <property type="match status" value="1"/>
</dbReference>
<dbReference type="GO" id="GO:0003677">
    <property type="term" value="F:DNA binding"/>
    <property type="evidence" value="ECO:0007669"/>
    <property type="project" value="InterPro"/>
</dbReference>
<evidence type="ECO:0000313" key="3">
    <source>
        <dbReference type="Proteomes" id="UP000242146"/>
    </source>
</evidence>
<dbReference type="AlphaFoldDB" id="A0A1X2GNE5"/>
<proteinExistence type="predicted"/>
<name>A0A1X2GNE5_9FUNG</name>
<dbReference type="PROSITE" id="PS51299">
    <property type="entry name" value="HTH_APSES"/>
    <property type="match status" value="1"/>
</dbReference>
<keyword evidence="3" id="KW-1185">Reference proteome</keyword>
<dbReference type="PANTHER" id="PTHR43828">
    <property type="entry name" value="ASPARAGINASE"/>
    <property type="match status" value="1"/>
</dbReference>
<dbReference type="SUPFAM" id="SSF54616">
    <property type="entry name" value="DNA-binding domain of Mlu1-box binding protein MBP1"/>
    <property type="match status" value="1"/>
</dbReference>
<gene>
    <name evidence="2" type="ORF">DM01DRAFT_233733</name>
</gene>
<protein>
    <recommendedName>
        <fullName evidence="1">HTH APSES-type domain-containing protein</fullName>
    </recommendedName>
</protein>
<dbReference type="PANTHER" id="PTHR43828:SF5">
    <property type="entry name" value="TRANSCRIPTIONAL REPRESSOR XBP1"/>
    <property type="match status" value="1"/>
</dbReference>
<dbReference type="InterPro" id="IPR051642">
    <property type="entry name" value="SWI6-like"/>
</dbReference>
<dbReference type="GO" id="GO:0030907">
    <property type="term" value="C:MBF transcription complex"/>
    <property type="evidence" value="ECO:0007669"/>
    <property type="project" value="TreeGrafter"/>
</dbReference>
<dbReference type="STRING" id="101127.A0A1X2GNE5"/>
<feature type="non-terminal residue" evidence="2">
    <location>
        <position position="1"/>
    </location>
</feature>
<reference evidence="2 3" key="1">
    <citation type="submission" date="2016-07" db="EMBL/GenBank/DDBJ databases">
        <title>Pervasive Adenine N6-methylation of Active Genes in Fungi.</title>
        <authorList>
            <consortium name="DOE Joint Genome Institute"/>
            <person name="Mondo S.J."/>
            <person name="Dannebaum R.O."/>
            <person name="Kuo R.C."/>
            <person name="Labutti K."/>
            <person name="Haridas S."/>
            <person name="Kuo A."/>
            <person name="Salamov A."/>
            <person name="Ahrendt S.R."/>
            <person name="Lipzen A."/>
            <person name="Sullivan W."/>
            <person name="Andreopoulos W.B."/>
            <person name="Clum A."/>
            <person name="Lindquist E."/>
            <person name="Daum C."/>
            <person name="Ramamoorthy G.K."/>
            <person name="Gryganskyi A."/>
            <person name="Culley D."/>
            <person name="Magnuson J.K."/>
            <person name="James T.Y."/>
            <person name="O'Malley M.A."/>
            <person name="Stajich J.E."/>
            <person name="Spatafora J.W."/>
            <person name="Visel A."/>
            <person name="Grigoriev I.V."/>
        </authorList>
    </citation>
    <scope>NUCLEOTIDE SEQUENCE [LARGE SCALE GENOMIC DNA]</scope>
    <source>
        <strain evidence="2 3">NRRL 3301</strain>
    </source>
</reference>
<dbReference type="EMBL" id="MCGT01000009">
    <property type="protein sequence ID" value="ORX56933.1"/>
    <property type="molecule type" value="Genomic_DNA"/>
</dbReference>
<dbReference type="GO" id="GO:0000981">
    <property type="term" value="F:DNA-binding transcription factor activity, RNA polymerase II-specific"/>
    <property type="evidence" value="ECO:0007669"/>
    <property type="project" value="UniProtKB-ARBA"/>
</dbReference>
<evidence type="ECO:0000313" key="2">
    <source>
        <dbReference type="EMBL" id="ORX56933.1"/>
    </source>
</evidence>
<dbReference type="InterPro" id="IPR036887">
    <property type="entry name" value="HTH_APSES_sf"/>
</dbReference>
<dbReference type="Proteomes" id="UP000242146">
    <property type="component" value="Unassembled WGS sequence"/>
</dbReference>
<dbReference type="OrthoDB" id="5562739at2759"/>
<evidence type="ECO:0000259" key="1">
    <source>
        <dbReference type="PROSITE" id="PS51299"/>
    </source>
</evidence>
<comment type="caution">
    <text evidence="2">The sequence shown here is derived from an EMBL/GenBank/DDBJ whole genome shotgun (WGS) entry which is preliminary data.</text>
</comment>
<organism evidence="2 3">
    <name type="scientific">Hesseltinella vesiculosa</name>
    <dbReference type="NCBI Taxonomy" id="101127"/>
    <lineage>
        <taxon>Eukaryota</taxon>
        <taxon>Fungi</taxon>
        <taxon>Fungi incertae sedis</taxon>
        <taxon>Mucoromycota</taxon>
        <taxon>Mucoromycotina</taxon>
        <taxon>Mucoromycetes</taxon>
        <taxon>Mucorales</taxon>
        <taxon>Cunninghamellaceae</taxon>
        <taxon>Hesseltinella</taxon>
    </lineage>
</organism>
<sequence length="100" mass="11793">YATSMDKRLQVPVFQYTYKGHMIMWDRETKDVHLPGLWHLFKLPKHAMAGFLKINMAMKYKRFHGGSLNIQGTWIPWMMARQLCVQMGWPVREALVPMLG</sequence>
<dbReference type="InterPro" id="IPR003163">
    <property type="entry name" value="Tscrpt_reg_HTH_APSES-type"/>
</dbReference>
<accession>A0A1X2GNE5</accession>
<dbReference type="GO" id="GO:0033309">
    <property type="term" value="C:SBF transcription complex"/>
    <property type="evidence" value="ECO:0007669"/>
    <property type="project" value="TreeGrafter"/>
</dbReference>
<feature type="non-terminal residue" evidence="2">
    <location>
        <position position="100"/>
    </location>
</feature>